<reference evidence="1" key="1">
    <citation type="journal article" date="2021" name="Environ. Microbiol.">
        <title>Gene family expansions and transcriptome signatures uncover fungal adaptations to wood decay.</title>
        <authorList>
            <person name="Hage H."/>
            <person name="Miyauchi S."/>
            <person name="Viragh M."/>
            <person name="Drula E."/>
            <person name="Min B."/>
            <person name="Chaduli D."/>
            <person name="Navarro D."/>
            <person name="Favel A."/>
            <person name="Norest M."/>
            <person name="Lesage-Meessen L."/>
            <person name="Balint B."/>
            <person name="Merenyi Z."/>
            <person name="de Eugenio L."/>
            <person name="Morin E."/>
            <person name="Martinez A.T."/>
            <person name="Baldrian P."/>
            <person name="Stursova M."/>
            <person name="Martinez M.J."/>
            <person name="Novotny C."/>
            <person name="Magnuson J.K."/>
            <person name="Spatafora J.W."/>
            <person name="Maurice S."/>
            <person name="Pangilinan J."/>
            <person name="Andreopoulos W."/>
            <person name="LaButti K."/>
            <person name="Hundley H."/>
            <person name="Na H."/>
            <person name="Kuo A."/>
            <person name="Barry K."/>
            <person name="Lipzen A."/>
            <person name="Henrissat B."/>
            <person name="Riley R."/>
            <person name="Ahrendt S."/>
            <person name="Nagy L.G."/>
            <person name="Grigoriev I.V."/>
            <person name="Martin F."/>
            <person name="Rosso M.N."/>
        </authorList>
    </citation>
    <scope>NUCLEOTIDE SEQUENCE</scope>
    <source>
        <strain evidence="1">CBS 384.51</strain>
    </source>
</reference>
<keyword evidence="2" id="KW-1185">Reference proteome</keyword>
<evidence type="ECO:0000313" key="1">
    <source>
        <dbReference type="EMBL" id="KAI0088330.1"/>
    </source>
</evidence>
<gene>
    <name evidence="1" type="ORF">BDY19DRAFT_994236</name>
</gene>
<name>A0ACB8U2W6_9APHY</name>
<accession>A0ACB8U2W6</accession>
<comment type="caution">
    <text evidence="1">The sequence shown here is derived from an EMBL/GenBank/DDBJ whole genome shotgun (WGS) entry which is preliminary data.</text>
</comment>
<proteinExistence type="predicted"/>
<organism evidence="1 2">
    <name type="scientific">Irpex rosettiformis</name>
    <dbReference type="NCBI Taxonomy" id="378272"/>
    <lineage>
        <taxon>Eukaryota</taxon>
        <taxon>Fungi</taxon>
        <taxon>Dikarya</taxon>
        <taxon>Basidiomycota</taxon>
        <taxon>Agaricomycotina</taxon>
        <taxon>Agaricomycetes</taxon>
        <taxon>Polyporales</taxon>
        <taxon>Irpicaceae</taxon>
        <taxon>Irpex</taxon>
    </lineage>
</organism>
<dbReference type="Proteomes" id="UP001055072">
    <property type="component" value="Unassembled WGS sequence"/>
</dbReference>
<dbReference type="EMBL" id="MU274914">
    <property type="protein sequence ID" value="KAI0088330.1"/>
    <property type="molecule type" value="Genomic_DNA"/>
</dbReference>
<sequence>MPIASFVSFALLTLVVVARPSFLPTAVNLVQQQDEFSPIYQGTVQSVLGSQISQPINYNVPTSEDNDEYGQKALLVGEQAQQSDSLIQVGQEDVPDTPFLQTSPGTTQDMSTHYDPSMTHDIMPTGIAGNSDSVASLTDITISSSTLTELPELNRNLTGHLEGPLATSRLARIRGTLQIFVLVFACLAAVTGIGCILGLSLLRHLVEVYLGKTATAWDILPRLERQALLANDPEAPKDEKELTTGTSIKGGDSDDTVTTLEDFRTNEKDVTNGPLDEDVNTGQLQDEANEIFYDTEDTLGGLRQAESMVIDITEAVPDPDELPLPTNPTPFSTPPPSPLHRPVQMREVRTLPVIRPAWSLRAANAPALGMTSSAPATPLPLPLRRKEMTMNIPGAFHLDENHQPVCHPPVATKRAYRAPVPQLDIAFALQLRPGLGLGSDPAWLVRFLMAMFGWMTILWGGTGVQPRLRRPALLG</sequence>
<evidence type="ECO:0000313" key="2">
    <source>
        <dbReference type="Proteomes" id="UP001055072"/>
    </source>
</evidence>
<protein>
    <submittedName>
        <fullName evidence="1">Uncharacterized protein</fullName>
    </submittedName>
</protein>